<reference evidence="12" key="1">
    <citation type="submission" date="2017-02" db="EMBL/GenBank/DDBJ databases">
        <authorList>
            <person name="Varghese N."/>
            <person name="Submissions S."/>
        </authorList>
    </citation>
    <scope>NUCLEOTIDE SEQUENCE [LARGE SCALE GENOMIC DNA]</scope>
    <source>
        <strain evidence="12">DSM 22270</strain>
    </source>
</reference>
<keyword evidence="9 10" id="KW-0472">Membrane</keyword>
<sequence length="103" mass="11404">MTLIPLQHYLIVAAALFCIGLAIAITKRHFIGILLGIELMLNAVNINLVAFSRYDPERLSGQLFALFVIVVAAAEVTIALAIILRVYGYYQTVDPDEVDELKK</sequence>
<dbReference type="Gene3D" id="1.10.287.3510">
    <property type="match status" value="1"/>
</dbReference>
<evidence type="ECO:0000313" key="12">
    <source>
        <dbReference type="Proteomes" id="UP000190897"/>
    </source>
</evidence>
<evidence type="ECO:0000256" key="9">
    <source>
        <dbReference type="ARBA" id="ARBA00023136"/>
    </source>
</evidence>
<keyword evidence="10" id="KW-1003">Cell membrane</keyword>
<feature type="transmembrane region" description="Helical" evidence="10">
    <location>
        <begin position="6"/>
        <end position="25"/>
    </location>
</feature>
<organism evidence="11 12">
    <name type="scientific">Dyadobacter psychrophilus</name>
    <dbReference type="NCBI Taxonomy" id="651661"/>
    <lineage>
        <taxon>Bacteria</taxon>
        <taxon>Pseudomonadati</taxon>
        <taxon>Bacteroidota</taxon>
        <taxon>Cytophagia</taxon>
        <taxon>Cytophagales</taxon>
        <taxon>Spirosomataceae</taxon>
        <taxon>Dyadobacter</taxon>
    </lineage>
</organism>
<dbReference type="AlphaFoldDB" id="A0A1T5H4V3"/>
<feature type="transmembrane region" description="Helical" evidence="10">
    <location>
        <begin position="32"/>
        <end position="51"/>
    </location>
</feature>
<dbReference type="EMBL" id="FUZA01000008">
    <property type="protein sequence ID" value="SKC15705.1"/>
    <property type="molecule type" value="Genomic_DNA"/>
</dbReference>
<proteinExistence type="inferred from homology"/>
<keyword evidence="4 10" id="KW-0813">Transport</keyword>
<dbReference type="InterPro" id="IPR039428">
    <property type="entry name" value="NUOK/Mnh_C1-like"/>
</dbReference>
<dbReference type="Proteomes" id="UP000190897">
    <property type="component" value="Unassembled WGS sequence"/>
</dbReference>
<evidence type="ECO:0000256" key="4">
    <source>
        <dbReference type="ARBA" id="ARBA00022448"/>
    </source>
</evidence>
<dbReference type="OrthoDB" id="9810120at2"/>
<comment type="similarity">
    <text evidence="3 10">Belongs to the complex I subunit 4L family.</text>
</comment>
<comment type="subunit">
    <text evidence="10">NDH-1 is composed of 14 different subunits. Subunits NuoA, H, J, K, L, M, N constitute the membrane sector of the complex.</text>
</comment>
<dbReference type="FunFam" id="1.10.287.3510:FF:000001">
    <property type="entry name" value="NADH-quinone oxidoreductase subunit K"/>
    <property type="match status" value="1"/>
</dbReference>
<dbReference type="HAMAP" id="MF_01456">
    <property type="entry name" value="NDH1_NuoK"/>
    <property type="match status" value="1"/>
</dbReference>
<evidence type="ECO:0000256" key="7">
    <source>
        <dbReference type="ARBA" id="ARBA00022967"/>
    </source>
</evidence>
<dbReference type="EC" id="7.1.1.-" evidence="10"/>
<dbReference type="RefSeq" id="WP_082217356.1">
    <property type="nucleotide sequence ID" value="NZ_FUZA01000008.1"/>
</dbReference>
<keyword evidence="12" id="KW-1185">Reference proteome</keyword>
<dbReference type="PANTHER" id="PTHR11434">
    <property type="entry name" value="NADH-UBIQUINONE OXIDOREDUCTASE SUBUNIT ND4L"/>
    <property type="match status" value="1"/>
</dbReference>
<name>A0A1T5H4V3_9BACT</name>
<evidence type="ECO:0000256" key="1">
    <source>
        <dbReference type="ARBA" id="ARBA00002378"/>
    </source>
</evidence>
<evidence type="ECO:0000256" key="2">
    <source>
        <dbReference type="ARBA" id="ARBA00004141"/>
    </source>
</evidence>
<dbReference type="Pfam" id="PF00420">
    <property type="entry name" value="Oxidored_q2"/>
    <property type="match status" value="1"/>
</dbReference>
<keyword evidence="10" id="KW-0520">NAD</keyword>
<keyword evidence="7 10" id="KW-1278">Translocase</keyword>
<evidence type="ECO:0000256" key="5">
    <source>
        <dbReference type="ARBA" id="ARBA00022692"/>
    </source>
</evidence>
<evidence type="ECO:0000256" key="3">
    <source>
        <dbReference type="ARBA" id="ARBA00010519"/>
    </source>
</evidence>
<keyword evidence="8 10" id="KW-1133">Transmembrane helix</keyword>
<dbReference type="GO" id="GO:0048038">
    <property type="term" value="F:quinone binding"/>
    <property type="evidence" value="ECO:0007669"/>
    <property type="project" value="UniProtKB-KW"/>
</dbReference>
<dbReference type="InterPro" id="IPR001133">
    <property type="entry name" value="NADH_UbQ_OxRdtase_chain4L/K"/>
</dbReference>
<evidence type="ECO:0000256" key="8">
    <source>
        <dbReference type="ARBA" id="ARBA00022989"/>
    </source>
</evidence>
<comment type="subcellular location">
    <subcellularLocation>
        <location evidence="10">Cell membrane</location>
        <topology evidence="10">Multi-pass membrane protein</topology>
    </subcellularLocation>
    <subcellularLocation>
        <location evidence="2">Membrane</location>
        <topology evidence="2">Multi-pass membrane protein</topology>
    </subcellularLocation>
</comment>
<protein>
    <recommendedName>
        <fullName evidence="10">NADH-quinone oxidoreductase subunit K</fullName>
        <ecNumber evidence="10">7.1.1.-</ecNumber>
    </recommendedName>
    <alternativeName>
        <fullName evidence="10">NADH dehydrogenase I subunit K</fullName>
    </alternativeName>
    <alternativeName>
        <fullName evidence="10">NDH-1 subunit K</fullName>
    </alternativeName>
</protein>
<comment type="catalytic activity">
    <reaction evidence="10">
        <text>a quinone + NADH + 5 H(+)(in) = a quinol + NAD(+) + 4 H(+)(out)</text>
        <dbReference type="Rhea" id="RHEA:57888"/>
        <dbReference type="ChEBI" id="CHEBI:15378"/>
        <dbReference type="ChEBI" id="CHEBI:24646"/>
        <dbReference type="ChEBI" id="CHEBI:57540"/>
        <dbReference type="ChEBI" id="CHEBI:57945"/>
        <dbReference type="ChEBI" id="CHEBI:132124"/>
    </reaction>
</comment>
<evidence type="ECO:0000256" key="6">
    <source>
        <dbReference type="ARBA" id="ARBA00022719"/>
    </source>
</evidence>
<dbReference type="STRING" id="651661.SAMN05660293_04906"/>
<evidence type="ECO:0000256" key="10">
    <source>
        <dbReference type="HAMAP-Rule" id="MF_01456"/>
    </source>
</evidence>
<dbReference type="PANTHER" id="PTHR11434:SF16">
    <property type="entry name" value="NADH-UBIQUINONE OXIDOREDUCTASE CHAIN 4L"/>
    <property type="match status" value="1"/>
</dbReference>
<dbReference type="GO" id="GO:0042773">
    <property type="term" value="P:ATP synthesis coupled electron transport"/>
    <property type="evidence" value="ECO:0007669"/>
    <property type="project" value="InterPro"/>
</dbReference>
<accession>A0A1T5H4V3</accession>
<comment type="function">
    <text evidence="10">NDH-1 shuttles electrons from NADH, via FMN and iron-sulfur (Fe-S) centers, to quinones in the respiratory chain. The immediate electron acceptor for the enzyme in this species is believed to be a menaquinone. Couples the redox reaction to proton translocation (for every two electrons transferred, four hydrogen ions are translocated across the cytoplasmic membrane), and thus conserves the redox energy in a proton gradient.</text>
</comment>
<dbReference type="GO" id="GO:0005886">
    <property type="term" value="C:plasma membrane"/>
    <property type="evidence" value="ECO:0007669"/>
    <property type="project" value="UniProtKB-SubCell"/>
</dbReference>
<dbReference type="GO" id="GO:0030964">
    <property type="term" value="C:NADH dehydrogenase complex"/>
    <property type="evidence" value="ECO:0007669"/>
    <property type="project" value="TreeGrafter"/>
</dbReference>
<dbReference type="GO" id="GO:0050136">
    <property type="term" value="F:NADH dehydrogenase (quinone) (non-electrogenic) activity"/>
    <property type="evidence" value="ECO:0007669"/>
    <property type="project" value="UniProtKB-UniRule"/>
</dbReference>
<keyword evidence="5 10" id="KW-0812">Transmembrane</keyword>
<gene>
    <name evidence="10" type="primary">nuoK</name>
    <name evidence="11" type="ORF">SAMN05660293_04906</name>
</gene>
<dbReference type="NCBIfam" id="NF004320">
    <property type="entry name" value="PRK05715.1-2"/>
    <property type="match status" value="1"/>
</dbReference>
<keyword evidence="6 10" id="KW-0874">Quinone</keyword>
<evidence type="ECO:0000313" key="11">
    <source>
        <dbReference type="EMBL" id="SKC15705.1"/>
    </source>
</evidence>
<comment type="function">
    <text evidence="1">NDH-1 shuttles electrons from NADH, via FMN and iron-sulfur (Fe-S) centers, to quinones in the respiratory chain. The immediate electron acceptor for the enzyme in this species is believed to be ubiquinone. Couples the redox reaction to proton translocation (for every two electrons transferred, four hydrogen ions are translocated across the cytoplasmic membrane), and thus conserves the redox energy in a proton gradient.</text>
</comment>
<feature type="transmembrane region" description="Helical" evidence="10">
    <location>
        <begin position="63"/>
        <end position="84"/>
    </location>
</feature>